<dbReference type="EMBL" id="DSIN01000036">
    <property type="protein sequence ID" value="HEF29014.1"/>
    <property type="molecule type" value="Genomic_DNA"/>
</dbReference>
<dbReference type="Gene3D" id="2.170.130.10">
    <property type="entry name" value="TonB-dependent receptor, plug domain"/>
    <property type="match status" value="1"/>
</dbReference>
<gene>
    <name evidence="2" type="ORF">ENP23_25060</name>
</gene>
<organism evidence="2">
    <name type="scientific">Pseudomonas graminis</name>
    <dbReference type="NCBI Taxonomy" id="158627"/>
    <lineage>
        <taxon>Bacteria</taxon>
        <taxon>Pseudomonadati</taxon>
        <taxon>Pseudomonadota</taxon>
        <taxon>Gammaproteobacteria</taxon>
        <taxon>Pseudomonadales</taxon>
        <taxon>Pseudomonadaceae</taxon>
        <taxon>Pseudomonas</taxon>
    </lineage>
</organism>
<feature type="region of interest" description="Disordered" evidence="1">
    <location>
        <begin position="1"/>
        <end position="60"/>
    </location>
</feature>
<evidence type="ECO:0000256" key="1">
    <source>
        <dbReference type="SAM" id="MobiDB-lite"/>
    </source>
</evidence>
<dbReference type="SUPFAM" id="SSF56935">
    <property type="entry name" value="Porins"/>
    <property type="match status" value="1"/>
</dbReference>
<evidence type="ECO:0000313" key="2">
    <source>
        <dbReference type="EMBL" id="HEF29014.1"/>
    </source>
</evidence>
<feature type="compositionally biased region" description="Polar residues" evidence="1">
    <location>
        <begin position="12"/>
        <end position="30"/>
    </location>
</feature>
<dbReference type="AlphaFoldDB" id="A0A7C2BDI7"/>
<name>A0A7C2BDI7_9PSED</name>
<feature type="compositionally biased region" description="Polar residues" evidence="1">
    <location>
        <begin position="38"/>
        <end position="47"/>
    </location>
</feature>
<reference evidence="2" key="1">
    <citation type="journal article" date="2020" name="mSystems">
        <title>Genome- and Community-Level Interaction Insights into Carbon Utilization and Element Cycling Functions of Hydrothermarchaeota in Hydrothermal Sediment.</title>
        <authorList>
            <person name="Zhou Z."/>
            <person name="Liu Y."/>
            <person name="Xu W."/>
            <person name="Pan J."/>
            <person name="Luo Z.H."/>
            <person name="Li M."/>
        </authorList>
    </citation>
    <scope>NUCLEOTIDE SEQUENCE [LARGE SCALE GENOMIC DNA]</scope>
    <source>
        <strain evidence="2">SpSt-200</strain>
    </source>
</reference>
<comment type="caution">
    <text evidence="2">The sequence shown here is derived from an EMBL/GenBank/DDBJ whole genome shotgun (WGS) entry which is preliminary data.</text>
</comment>
<accession>A0A7C2BDI7</accession>
<protein>
    <submittedName>
        <fullName evidence="2">Uncharacterized protein</fullName>
    </submittedName>
</protein>
<sequence>MSINADYGIAGQATTESSGSYTTVSMNTATKLPPSIRETPQSVSVITRQRMDDQGMNDLN</sequence>
<dbReference type="InterPro" id="IPR037066">
    <property type="entry name" value="Plug_dom_sf"/>
</dbReference>
<proteinExistence type="predicted"/>